<keyword evidence="1" id="KW-0472">Membrane</keyword>
<name>A0A653C5R1_CALMS</name>
<keyword evidence="1" id="KW-1133">Transmembrane helix</keyword>
<dbReference type="OrthoDB" id="6778023at2759"/>
<dbReference type="EMBL" id="CAACVG010007009">
    <property type="protein sequence ID" value="VEN43195.1"/>
    <property type="molecule type" value="Genomic_DNA"/>
</dbReference>
<feature type="transmembrane region" description="Helical" evidence="1">
    <location>
        <begin position="192"/>
        <end position="211"/>
    </location>
</feature>
<reference evidence="2 3" key="1">
    <citation type="submission" date="2019-01" db="EMBL/GenBank/DDBJ databases">
        <authorList>
            <person name="Sayadi A."/>
        </authorList>
    </citation>
    <scope>NUCLEOTIDE SEQUENCE [LARGE SCALE GENOMIC DNA]</scope>
</reference>
<organism evidence="2 3">
    <name type="scientific">Callosobruchus maculatus</name>
    <name type="common">Southern cowpea weevil</name>
    <name type="synonym">Pulse bruchid</name>
    <dbReference type="NCBI Taxonomy" id="64391"/>
    <lineage>
        <taxon>Eukaryota</taxon>
        <taxon>Metazoa</taxon>
        <taxon>Ecdysozoa</taxon>
        <taxon>Arthropoda</taxon>
        <taxon>Hexapoda</taxon>
        <taxon>Insecta</taxon>
        <taxon>Pterygota</taxon>
        <taxon>Neoptera</taxon>
        <taxon>Endopterygota</taxon>
        <taxon>Coleoptera</taxon>
        <taxon>Polyphaga</taxon>
        <taxon>Cucujiformia</taxon>
        <taxon>Chrysomeloidea</taxon>
        <taxon>Chrysomelidae</taxon>
        <taxon>Bruchinae</taxon>
        <taxon>Bruchini</taxon>
        <taxon>Callosobruchus</taxon>
    </lineage>
</organism>
<proteinExistence type="predicted"/>
<keyword evidence="3" id="KW-1185">Reference proteome</keyword>
<evidence type="ECO:0000256" key="1">
    <source>
        <dbReference type="SAM" id="Phobius"/>
    </source>
</evidence>
<accession>A0A653C5R1</accession>
<dbReference type="AlphaFoldDB" id="A0A653C5R1"/>
<gene>
    <name evidence="2" type="ORF">CALMAC_LOCUS6415</name>
</gene>
<keyword evidence="1" id="KW-0812">Transmembrane</keyword>
<evidence type="ECO:0000313" key="3">
    <source>
        <dbReference type="Proteomes" id="UP000410492"/>
    </source>
</evidence>
<dbReference type="Proteomes" id="UP000410492">
    <property type="component" value="Unassembled WGS sequence"/>
</dbReference>
<sequence length="214" mass="23720">MPTSQNEDPINCPITVDELNHTLALSNNSSPGPDDIPNSLIKNMPDLGIDEEICKAFANQLHVILVSMDLEKAYEMVPAAIQACIDLGLKEYYSGESNNFQSVPSLGNHIIVYKGHYNVPSFDDQKLIGPSKEAVPIDSACPDGPNMIPLGISDEKAEKAKKEEIAKKTWSGWLRRNYETVKNAINQQENKGLKLSLIIMTGCVIAMFWYLQIQ</sequence>
<evidence type="ECO:0000313" key="2">
    <source>
        <dbReference type="EMBL" id="VEN43195.1"/>
    </source>
</evidence>
<feature type="non-terminal residue" evidence="2">
    <location>
        <position position="214"/>
    </location>
</feature>
<protein>
    <submittedName>
        <fullName evidence="2">Uncharacterized protein</fullName>
    </submittedName>
</protein>